<comment type="caution">
    <text evidence="4">The sequence shown here is derived from an EMBL/GenBank/DDBJ whole genome shotgun (WGS) entry which is preliminary data.</text>
</comment>
<dbReference type="Proteomes" id="UP000253303">
    <property type="component" value="Unassembled WGS sequence"/>
</dbReference>
<dbReference type="SMART" id="SM00495">
    <property type="entry name" value="ChtBD3"/>
    <property type="match status" value="1"/>
</dbReference>
<dbReference type="InterPro" id="IPR002509">
    <property type="entry name" value="NODB_dom"/>
</dbReference>
<dbReference type="AlphaFoldDB" id="A0A366M4H7"/>
<dbReference type="InterPro" id="IPR011330">
    <property type="entry name" value="Glyco_hydro/deAcase_b/a-brl"/>
</dbReference>
<keyword evidence="2" id="KW-0732">Signal</keyword>
<evidence type="ECO:0000256" key="2">
    <source>
        <dbReference type="SAM" id="SignalP"/>
    </source>
</evidence>
<dbReference type="Gene3D" id="2.10.10.20">
    <property type="entry name" value="Carbohydrate-binding module superfamily 5/12"/>
    <property type="match status" value="1"/>
</dbReference>
<evidence type="ECO:0000313" key="5">
    <source>
        <dbReference type="Proteomes" id="UP000253303"/>
    </source>
</evidence>
<evidence type="ECO:0000259" key="3">
    <source>
        <dbReference type="PROSITE" id="PS51677"/>
    </source>
</evidence>
<reference evidence="4 5" key="1">
    <citation type="submission" date="2018-06" db="EMBL/GenBank/DDBJ databases">
        <title>Sphaerisporangium craniellae sp. nov., isolated from a marine sponge in the South China Sea.</title>
        <authorList>
            <person name="Li L."/>
        </authorList>
    </citation>
    <scope>NUCLEOTIDE SEQUENCE [LARGE SCALE GENOMIC DNA]</scope>
    <source>
        <strain evidence="4 5">LHW63015</strain>
    </source>
</reference>
<sequence>MRLRVLATCVTTALSLTPAAPAYADGPTGELVRTTRTGGQVVALTFDDGPSALYTPKLLDLLRRLRVRATFCLIGSQAKANPGLVRDIAADGHALCNHSYDHDFMSTWTPERIQADLTATNDEIRAAAGDPDLPIRYFRAPYGAWGVTPRTAADLGMTALAWAVDPTDWDGSPSDVIIQRLNAQLKPTAVILSHDGGGDRDPTIAAYEQVIPQWRKAGWSYDLPAVTGGPYPPACTAPAWRPHTLYGKDKRVSHDGRVYQARWWTKLANPATARWVWHDLGPC</sequence>
<evidence type="ECO:0000313" key="4">
    <source>
        <dbReference type="EMBL" id="RBQ20947.1"/>
    </source>
</evidence>
<dbReference type="Pfam" id="PF02839">
    <property type="entry name" value="CBM_5_12"/>
    <property type="match status" value="1"/>
</dbReference>
<dbReference type="InterPro" id="IPR036573">
    <property type="entry name" value="CBM_sf_5/12"/>
</dbReference>
<dbReference type="CDD" id="cd12215">
    <property type="entry name" value="ChiC_BD"/>
    <property type="match status" value="1"/>
</dbReference>
<name>A0A366M4H7_9ACTN</name>
<dbReference type="GO" id="GO:0004553">
    <property type="term" value="F:hydrolase activity, hydrolyzing O-glycosyl compounds"/>
    <property type="evidence" value="ECO:0007669"/>
    <property type="project" value="InterPro"/>
</dbReference>
<keyword evidence="1" id="KW-0378">Hydrolase</keyword>
<dbReference type="InterPro" id="IPR050248">
    <property type="entry name" value="Polysacc_deacetylase_ArnD"/>
</dbReference>
<dbReference type="Pfam" id="PF01522">
    <property type="entry name" value="Polysacc_deac_1"/>
    <property type="match status" value="1"/>
</dbReference>
<dbReference type="InterPro" id="IPR003610">
    <property type="entry name" value="CBM5/12"/>
</dbReference>
<feature type="domain" description="NodB homology" evidence="3">
    <location>
        <begin position="40"/>
        <end position="222"/>
    </location>
</feature>
<dbReference type="PANTHER" id="PTHR10587">
    <property type="entry name" value="GLYCOSYL TRANSFERASE-RELATED"/>
    <property type="match status" value="1"/>
</dbReference>
<dbReference type="GO" id="GO:0005975">
    <property type="term" value="P:carbohydrate metabolic process"/>
    <property type="evidence" value="ECO:0007669"/>
    <property type="project" value="InterPro"/>
</dbReference>
<dbReference type="GO" id="GO:0005576">
    <property type="term" value="C:extracellular region"/>
    <property type="evidence" value="ECO:0007669"/>
    <property type="project" value="InterPro"/>
</dbReference>
<proteinExistence type="predicted"/>
<dbReference type="PROSITE" id="PS51677">
    <property type="entry name" value="NODB"/>
    <property type="match status" value="1"/>
</dbReference>
<dbReference type="OrthoDB" id="3521160at2"/>
<keyword evidence="5" id="KW-1185">Reference proteome</keyword>
<feature type="chain" id="PRO_5016578493" evidence="2">
    <location>
        <begin position="25"/>
        <end position="283"/>
    </location>
</feature>
<dbReference type="RefSeq" id="WP_113979903.1">
    <property type="nucleotide sequence ID" value="NZ_QMEY01000002.1"/>
</dbReference>
<evidence type="ECO:0000256" key="1">
    <source>
        <dbReference type="ARBA" id="ARBA00022801"/>
    </source>
</evidence>
<organism evidence="4 5">
    <name type="scientific">Spongiactinospora rosea</name>
    <dbReference type="NCBI Taxonomy" id="2248750"/>
    <lineage>
        <taxon>Bacteria</taxon>
        <taxon>Bacillati</taxon>
        <taxon>Actinomycetota</taxon>
        <taxon>Actinomycetes</taxon>
        <taxon>Streptosporangiales</taxon>
        <taxon>Streptosporangiaceae</taxon>
        <taxon>Spongiactinospora</taxon>
    </lineage>
</organism>
<dbReference type="Gene3D" id="3.20.20.370">
    <property type="entry name" value="Glycoside hydrolase/deacetylase"/>
    <property type="match status" value="1"/>
</dbReference>
<gene>
    <name evidence="4" type="ORF">DP939_07745</name>
</gene>
<dbReference type="GO" id="GO:0016810">
    <property type="term" value="F:hydrolase activity, acting on carbon-nitrogen (but not peptide) bonds"/>
    <property type="evidence" value="ECO:0007669"/>
    <property type="project" value="InterPro"/>
</dbReference>
<feature type="signal peptide" evidence="2">
    <location>
        <begin position="1"/>
        <end position="24"/>
    </location>
</feature>
<dbReference type="SUPFAM" id="SSF88713">
    <property type="entry name" value="Glycoside hydrolase/deacetylase"/>
    <property type="match status" value="1"/>
</dbReference>
<protein>
    <submittedName>
        <fullName evidence="4">Chitin deacetylase</fullName>
    </submittedName>
</protein>
<accession>A0A366M4H7</accession>
<dbReference type="SUPFAM" id="SSF51055">
    <property type="entry name" value="Carbohydrate binding domain"/>
    <property type="match status" value="1"/>
</dbReference>
<dbReference type="CDD" id="cd10917">
    <property type="entry name" value="CE4_NodB_like_6s_7s"/>
    <property type="match status" value="1"/>
</dbReference>
<dbReference type="GO" id="GO:0030246">
    <property type="term" value="F:carbohydrate binding"/>
    <property type="evidence" value="ECO:0007669"/>
    <property type="project" value="InterPro"/>
</dbReference>
<dbReference type="EMBL" id="QMEY01000002">
    <property type="protein sequence ID" value="RBQ20947.1"/>
    <property type="molecule type" value="Genomic_DNA"/>
</dbReference>